<evidence type="ECO:0000313" key="11">
    <source>
        <dbReference type="Proteomes" id="UP000054251"/>
    </source>
</evidence>
<dbReference type="AlphaFoldDB" id="A0A0V1PX23"/>
<feature type="domain" description="C2H2-type" evidence="9">
    <location>
        <begin position="9"/>
        <end position="36"/>
    </location>
</feature>
<keyword evidence="5" id="KW-0804">Transcription</keyword>
<evidence type="ECO:0000256" key="6">
    <source>
        <dbReference type="ARBA" id="ARBA00023242"/>
    </source>
</evidence>
<dbReference type="InterPro" id="IPR007219">
    <property type="entry name" value="XnlR_reg_dom"/>
</dbReference>
<dbReference type="PANTHER" id="PTHR47660:SF2">
    <property type="entry name" value="TRANSCRIPTION FACTOR WITH C2H2 AND ZN(2)-CYS(6) DNA BINDING DOMAIN (EUROFUNG)"/>
    <property type="match status" value="1"/>
</dbReference>
<reference evidence="10 11" key="1">
    <citation type="submission" date="2015-11" db="EMBL/GenBank/DDBJ databases">
        <title>The genome of Debaryomyces fabryi.</title>
        <authorList>
            <person name="Tafer H."/>
            <person name="Lopandic K."/>
        </authorList>
    </citation>
    <scope>NUCLEOTIDE SEQUENCE [LARGE SCALE GENOMIC DNA]</scope>
    <source>
        <strain evidence="10 11">CBS 789</strain>
    </source>
</reference>
<dbReference type="GeneID" id="26840450"/>
<dbReference type="EMBL" id="LMYN01000074">
    <property type="protein sequence ID" value="KSA00792.1"/>
    <property type="molecule type" value="Genomic_DNA"/>
</dbReference>
<proteinExistence type="predicted"/>
<dbReference type="InterPro" id="IPR013087">
    <property type="entry name" value="Znf_C2H2_type"/>
</dbReference>
<dbReference type="Gene3D" id="3.30.160.60">
    <property type="entry name" value="Classic Zinc Finger"/>
    <property type="match status" value="2"/>
</dbReference>
<dbReference type="PROSITE" id="PS00028">
    <property type="entry name" value="ZINC_FINGER_C2H2_1"/>
    <property type="match status" value="1"/>
</dbReference>
<dbReference type="GO" id="GO:0003677">
    <property type="term" value="F:DNA binding"/>
    <property type="evidence" value="ECO:0007669"/>
    <property type="project" value="InterPro"/>
</dbReference>
<keyword evidence="11" id="KW-1185">Reference proteome</keyword>
<evidence type="ECO:0000256" key="7">
    <source>
        <dbReference type="PROSITE-ProRule" id="PRU00042"/>
    </source>
</evidence>
<accession>A0A0V1PX23</accession>
<evidence type="ECO:0000313" key="10">
    <source>
        <dbReference type="EMBL" id="KSA00792.1"/>
    </source>
</evidence>
<dbReference type="Pfam" id="PF12874">
    <property type="entry name" value="zf-met"/>
    <property type="match status" value="1"/>
</dbReference>
<dbReference type="FunFam" id="3.30.160.60:FF:002343">
    <property type="entry name" value="Zinc finger protein 33A"/>
    <property type="match status" value="1"/>
</dbReference>
<dbReference type="Pfam" id="PF04082">
    <property type="entry name" value="Fungal_trans"/>
    <property type="match status" value="1"/>
</dbReference>
<organism evidence="10 11">
    <name type="scientific">Debaryomyces fabryi</name>
    <dbReference type="NCBI Taxonomy" id="58627"/>
    <lineage>
        <taxon>Eukaryota</taxon>
        <taxon>Fungi</taxon>
        <taxon>Dikarya</taxon>
        <taxon>Ascomycota</taxon>
        <taxon>Saccharomycotina</taxon>
        <taxon>Pichiomycetes</taxon>
        <taxon>Debaryomycetaceae</taxon>
        <taxon>Debaryomyces</taxon>
    </lineage>
</organism>
<evidence type="ECO:0000256" key="8">
    <source>
        <dbReference type="SAM" id="MobiDB-lite"/>
    </source>
</evidence>
<dbReference type="OrthoDB" id="8922241at2759"/>
<dbReference type="PANTHER" id="PTHR47660">
    <property type="entry name" value="TRANSCRIPTION FACTOR WITH C2H2 AND ZN(2)-CYS(6) DNA BINDING DOMAIN (EUROFUNG)-RELATED-RELATED"/>
    <property type="match status" value="1"/>
</dbReference>
<evidence type="ECO:0000256" key="1">
    <source>
        <dbReference type="ARBA" id="ARBA00022723"/>
    </source>
</evidence>
<dbReference type="GO" id="GO:0006351">
    <property type="term" value="P:DNA-templated transcription"/>
    <property type="evidence" value="ECO:0007669"/>
    <property type="project" value="InterPro"/>
</dbReference>
<dbReference type="Pfam" id="PF00096">
    <property type="entry name" value="zf-C2H2"/>
    <property type="match status" value="1"/>
</dbReference>
<protein>
    <recommendedName>
        <fullName evidence="9">C2H2-type domain-containing protein</fullName>
    </recommendedName>
</protein>
<dbReference type="PROSITE" id="PS50157">
    <property type="entry name" value="ZINC_FINGER_C2H2_2"/>
    <property type="match status" value="2"/>
</dbReference>
<evidence type="ECO:0000256" key="4">
    <source>
        <dbReference type="ARBA" id="ARBA00023015"/>
    </source>
</evidence>
<dbReference type="SMART" id="SM00355">
    <property type="entry name" value="ZnF_C2H2"/>
    <property type="match status" value="2"/>
</dbReference>
<keyword evidence="3" id="KW-0862">Zinc</keyword>
<feature type="domain" description="C2H2-type" evidence="9">
    <location>
        <begin position="37"/>
        <end position="68"/>
    </location>
</feature>
<keyword evidence="2 7" id="KW-0863">Zinc-finger</keyword>
<dbReference type="Proteomes" id="UP000054251">
    <property type="component" value="Unassembled WGS sequence"/>
</dbReference>
<dbReference type="GO" id="GO:0008270">
    <property type="term" value="F:zinc ion binding"/>
    <property type="evidence" value="ECO:0007669"/>
    <property type="project" value="UniProtKB-KW"/>
</dbReference>
<keyword evidence="1" id="KW-0479">Metal-binding</keyword>
<dbReference type="CDD" id="cd12148">
    <property type="entry name" value="fungal_TF_MHR"/>
    <property type="match status" value="1"/>
</dbReference>
<sequence length="980" mass="111485">MAIKSNKSFYCSICKANFTRKEHLDRHLRSHNDEKPFVCSNCGKGFGRKDLLTRHNKCGSCLKSSQQIPSSIKNGLQTPKKVQRCQSACQACINSKCRCVKSNDDIDSCDRCTKRNILCVSRKVKKSNSQNKTEVPLSEAADEDNQDKDFEYVAGAETLLKLSNSRSIPNKALVIKDANFTQATKSINLTYPSNPANSIMGNGSGNIKKILETSPLCINAILSPAETFFENSNITSEQLERQNTFMNNPTSRITSIFSISPGADKSSLGSSINQNKLMENSNTSNKQDDDLFSEETTITKDAIFPNGSNFLEHSYDQTANANLPECNEQEHSKIQKAPAGIDEETTANEKNSNKADQSEQQEDINASNITQAFSYYGNEQTDHVSDTSPGLDLINKFDFNGVLNSIRDILQAVDDKGDSFSDILDNWIYEQKVNNGDDTNLEMFFNYDDLEFSIPDNIFLSNGNDKNDYIDNNGGSSKSPYNLGDNERREARGSVFSDSSIIWKSPRHDSSSKDVRPFTDRRDKILDYSSVTIDQSSDLFKRFEILPETRDAILIMLSETHQMQFWRDGAIVHLPSVDKLTVLIINYFQYFQTRYQIIHMPSFNPNSIPIVLLITILGTGSFFCGIENETMKKTGRYLLEISRRRLILEFEENNSKIRHIELHQASLINYICGSWSGIDRNVEIAASFTSTIVTMIRRGELFKRYTYKTLQSIVEDPKHSTVETKWQAWIEMESKKMLVFVMFFWSAQFSLLSNNPYYITYAELELPLPHLESLWKASTADEWFKVVKIIKNKNSQHYSQNMSFQLLIGSVLSSIYSPAKSVSPKYIPDIIIGSLISTVKHFISEINDRLSFTNCIPGMTDNKKRKRHLLSLDATFHLSYLTNRKAEIETMLESLESFISNNSYNDKVVFKLEIEYSFICLHSCVKDCMKFAGVDGEYESRQTLPRLIQWFKRDSARITSWHCAQILRLANSAITKKICK</sequence>
<gene>
    <name evidence="10" type="ORF">AC631_03441</name>
</gene>
<dbReference type="InterPro" id="IPR036236">
    <property type="entry name" value="Znf_C2H2_sf"/>
</dbReference>
<dbReference type="RefSeq" id="XP_015466894.1">
    <property type="nucleotide sequence ID" value="XM_015612270.1"/>
</dbReference>
<evidence type="ECO:0000256" key="2">
    <source>
        <dbReference type="ARBA" id="ARBA00022771"/>
    </source>
</evidence>
<comment type="caution">
    <text evidence="10">The sequence shown here is derived from an EMBL/GenBank/DDBJ whole genome shotgun (WGS) entry which is preliminary data.</text>
</comment>
<keyword evidence="6" id="KW-0539">Nucleus</keyword>
<evidence type="ECO:0000256" key="3">
    <source>
        <dbReference type="ARBA" id="ARBA00022833"/>
    </source>
</evidence>
<name>A0A0V1PX23_9ASCO</name>
<dbReference type="SUPFAM" id="SSF57667">
    <property type="entry name" value="beta-beta-alpha zinc fingers"/>
    <property type="match status" value="1"/>
</dbReference>
<evidence type="ECO:0000259" key="9">
    <source>
        <dbReference type="PROSITE" id="PS50157"/>
    </source>
</evidence>
<feature type="region of interest" description="Disordered" evidence="8">
    <location>
        <begin position="326"/>
        <end position="363"/>
    </location>
</feature>
<evidence type="ECO:0000256" key="5">
    <source>
        <dbReference type="ARBA" id="ARBA00023163"/>
    </source>
</evidence>
<keyword evidence="4" id="KW-0805">Transcription regulation</keyword>